<comment type="subcellular location">
    <subcellularLocation>
        <location evidence="1">Cell membrane</location>
        <topology evidence="1">Multi-pass membrane protein</topology>
    </subcellularLocation>
</comment>
<feature type="transmembrane region" description="Helical" evidence="6">
    <location>
        <begin position="222"/>
        <end position="242"/>
    </location>
</feature>
<protein>
    <submittedName>
        <fullName evidence="8">Type II secretion system F family protein</fullName>
    </submittedName>
</protein>
<feature type="domain" description="Type II secretion system protein GspF" evidence="7">
    <location>
        <begin position="107"/>
        <end position="232"/>
    </location>
</feature>
<evidence type="ECO:0000259" key="7">
    <source>
        <dbReference type="Pfam" id="PF00482"/>
    </source>
</evidence>
<evidence type="ECO:0000313" key="8">
    <source>
        <dbReference type="EMBL" id="HJE51937.1"/>
    </source>
</evidence>
<evidence type="ECO:0000256" key="5">
    <source>
        <dbReference type="ARBA" id="ARBA00023136"/>
    </source>
</evidence>
<proteinExistence type="predicted"/>
<dbReference type="EMBL" id="DYZF01000204">
    <property type="protein sequence ID" value="HJE51937.1"/>
    <property type="molecule type" value="Genomic_DNA"/>
</dbReference>
<comment type="caution">
    <text evidence="8">The sequence shown here is derived from an EMBL/GenBank/DDBJ whole genome shotgun (WGS) entry which is preliminary data.</text>
</comment>
<evidence type="ECO:0000256" key="3">
    <source>
        <dbReference type="ARBA" id="ARBA00022692"/>
    </source>
</evidence>
<organism evidence="8 9">
    <name type="scientific">Tessaracoccus flavescens</name>
    <dbReference type="NCBI Taxonomy" id="399497"/>
    <lineage>
        <taxon>Bacteria</taxon>
        <taxon>Bacillati</taxon>
        <taxon>Actinomycetota</taxon>
        <taxon>Actinomycetes</taxon>
        <taxon>Propionibacteriales</taxon>
        <taxon>Propionibacteriaceae</taxon>
        <taxon>Tessaracoccus</taxon>
    </lineage>
</organism>
<dbReference type="PANTHER" id="PTHR35007:SF3">
    <property type="entry name" value="POSSIBLE CONSERVED ALANINE RICH MEMBRANE PROTEIN"/>
    <property type="match status" value="1"/>
</dbReference>
<dbReference type="PANTHER" id="PTHR35007">
    <property type="entry name" value="INTEGRAL MEMBRANE PROTEIN-RELATED"/>
    <property type="match status" value="1"/>
</dbReference>
<dbReference type="GO" id="GO:0005886">
    <property type="term" value="C:plasma membrane"/>
    <property type="evidence" value="ECO:0007669"/>
    <property type="project" value="UniProtKB-SubCell"/>
</dbReference>
<keyword evidence="4 6" id="KW-1133">Transmembrane helix</keyword>
<keyword evidence="2" id="KW-1003">Cell membrane</keyword>
<dbReference type="InterPro" id="IPR018076">
    <property type="entry name" value="T2SS_GspF_dom"/>
</dbReference>
<keyword evidence="3 6" id="KW-0812">Transmembrane</keyword>
<feature type="transmembrane region" description="Helical" evidence="6">
    <location>
        <begin position="7"/>
        <end position="25"/>
    </location>
</feature>
<dbReference type="AlphaFoldDB" id="A0A921JRB2"/>
<evidence type="ECO:0000313" key="9">
    <source>
        <dbReference type="Proteomes" id="UP000712713"/>
    </source>
</evidence>
<feature type="transmembrane region" description="Helical" evidence="6">
    <location>
        <begin position="54"/>
        <end position="86"/>
    </location>
</feature>
<reference evidence="8" key="2">
    <citation type="submission" date="2021-09" db="EMBL/GenBank/DDBJ databases">
        <authorList>
            <person name="Gilroy R."/>
        </authorList>
    </citation>
    <scope>NUCLEOTIDE SEQUENCE</scope>
    <source>
        <strain evidence="8">ChiGjej3B3-7470</strain>
    </source>
</reference>
<keyword evidence="5 6" id="KW-0472">Membrane</keyword>
<evidence type="ECO:0000256" key="1">
    <source>
        <dbReference type="ARBA" id="ARBA00004651"/>
    </source>
</evidence>
<dbReference type="Pfam" id="PF00482">
    <property type="entry name" value="T2SSF"/>
    <property type="match status" value="1"/>
</dbReference>
<name>A0A921JRB2_9ACTN</name>
<dbReference type="Proteomes" id="UP000712713">
    <property type="component" value="Unassembled WGS sequence"/>
</dbReference>
<evidence type="ECO:0000256" key="6">
    <source>
        <dbReference type="SAM" id="Phobius"/>
    </source>
</evidence>
<feature type="transmembrane region" description="Helical" evidence="6">
    <location>
        <begin position="248"/>
        <end position="267"/>
    </location>
</feature>
<gene>
    <name evidence="8" type="ORF">K8V15_08175</name>
</gene>
<evidence type="ECO:0000256" key="2">
    <source>
        <dbReference type="ARBA" id="ARBA00022475"/>
    </source>
</evidence>
<evidence type="ECO:0000256" key="4">
    <source>
        <dbReference type="ARBA" id="ARBA00022989"/>
    </source>
</evidence>
<accession>A0A921JRB2</accession>
<sequence length="284" mass="30515">MGLTGAAVAGCAVGAGILLVIVGLIPTVEQPRTRTAEQGRVTRWWKNQTPRWRWWAVAAMVLGIVVAVVSGWLAALVVIPAVLLVLPWLLSAPPNREVDLLAALDRWVRLVGTSITSGRSIRDAFFATRRQAPPLLEGAVTRLCTRLDQRWTIKDALLAMADELESADADAVIAAMVVASARGGGGVKATLDALSNTIQDRLRALREISAERAKPRAVARQVTVITLGVLGAALLFNSPYFAPYTTPIGQLLALGITTAYLSCLIILRRMTVPKMAPRFLRSAP</sequence>
<reference evidence="8" key="1">
    <citation type="journal article" date="2021" name="PeerJ">
        <title>Extensive microbial diversity within the chicken gut microbiome revealed by metagenomics and culture.</title>
        <authorList>
            <person name="Gilroy R."/>
            <person name="Ravi A."/>
            <person name="Getino M."/>
            <person name="Pursley I."/>
            <person name="Horton D.L."/>
            <person name="Alikhan N.F."/>
            <person name="Baker D."/>
            <person name="Gharbi K."/>
            <person name="Hall N."/>
            <person name="Watson M."/>
            <person name="Adriaenssens E.M."/>
            <person name="Foster-Nyarko E."/>
            <person name="Jarju S."/>
            <person name="Secka A."/>
            <person name="Antonio M."/>
            <person name="Oren A."/>
            <person name="Chaudhuri R.R."/>
            <person name="La Ragione R."/>
            <person name="Hildebrand F."/>
            <person name="Pallen M.J."/>
        </authorList>
    </citation>
    <scope>NUCLEOTIDE SEQUENCE</scope>
    <source>
        <strain evidence="8">ChiGjej3B3-7470</strain>
    </source>
</reference>